<proteinExistence type="predicted"/>
<dbReference type="KEGG" id="ssau:H8M03_05255"/>
<accession>A0A7G9L531</accession>
<protein>
    <submittedName>
        <fullName evidence="2">Uncharacterized protein</fullName>
    </submittedName>
</protein>
<name>A0A7G9L531_9SPHN</name>
<evidence type="ECO:0000256" key="1">
    <source>
        <dbReference type="SAM" id="MobiDB-lite"/>
    </source>
</evidence>
<evidence type="ECO:0000313" key="2">
    <source>
        <dbReference type="EMBL" id="QNM83730.1"/>
    </source>
</evidence>
<dbReference type="EMBL" id="CP060697">
    <property type="protein sequence ID" value="QNM83730.1"/>
    <property type="molecule type" value="Genomic_DNA"/>
</dbReference>
<dbReference type="RefSeq" id="WP_187480684.1">
    <property type="nucleotide sequence ID" value="NZ_CP060697.1"/>
</dbReference>
<dbReference type="PROSITE" id="PS51257">
    <property type="entry name" value="PROKAR_LIPOPROTEIN"/>
    <property type="match status" value="1"/>
</dbReference>
<organism evidence="2 3">
    <name type="scientific">Sphingomonas sabuli</name>
    <dbReference type="NCBI Taxonomy" id="2764186"/>
    <lineage>
        <taxon>Bacteria</taxon>
        <taxon>Pseudomonadati</taxon>
        <taxon>Pseudomonadota</taxon>
        <taxon>Alphaproteobacteria</taxon>
        <taxon>Sphingomonadales</taxon>
        <taxon>Sphingomonadaceae</taxon>
        <taxon>Sphingomonas</taxon>
    </lineage>
</organism>
<reference evidence="2 3" key="1">
    <citation type="submission" date="2020-08" db="EMBL/GenBank/DDBJ databases">
        <title>Sphingomonas sp. sand1-3 16S ribosomal RNA gene Genome sequencing and assembly.</title>
        <authorList>
            <person name="Kang M."/>
        </authorList>
    </citation>
    <scope>NUCLEOTIDE SEQUENCE [LARGE SCALE GENOMIC DNA]</scope>
    <source>
        <strain evidence="3">sand1-3</strain>
    </source>
</reference>
<sequence>MGLRFLAVALVAGLAGCSQDDGNMMASGGDGTASVDVNAALGPEPVAEDVGNLDSNAVTADNATGNAVDNAAAENEADGNAALTNDAAAD</sequence>
<dbReference type="AlphaFoldDB" id="A0A7G9L531"/>
<evidence type="ECO:0000313" key="3">
    <source>
        <dbReference type="Proteomes" id="UP000515861"/>
    </source>
</evidence>
<feature type="compositionally biased region" description="Low complexity" evidence="1">
    <location>
        <begin position="65"/>
        <end position="82"/>
    </location>
</feature>
<keyword evidence="3" id="KW-1185">Reference proteome</keyword>
<dbReference type="Proteomes" id="UP000515861">
    <property type="component" value="Chromosome"/>
</dbReference>
<gene>
    <name evidence="2" type="ORF">H8M03_05255</name>
</gene>
<feature type="region of interest" description="Disordered" evidence="1">
    <location>
        <begin position="64"/>
        <end position="90"/>
    </location>
</feature>